<dbReference type="SUPFAM" id="SSF47240">
    <property type="entry name" value="Ferritin-like"/>
    <property type="match status" value="1"/>
</dbReference>
<gene>
    <name evidence="1" type="ORF">GCM10009020_04920</name>
</gene>
<dbReference type="Proteomes" id="UP001500420">
    <property type="component" value="Unassembled WGS sequence"/>
</dbReference>
<reference evidence="1 2" key="1">
    <citation type="journal article" date="2019" name="Int. J. Syst. Evol. Microbiol.">
        <title>The Global Catalogue of Microorganisms (GCM) 10K type strain sequencing project: providing services to taxonomists for standard genome sequencing and annotation.</title>
        <authorList>
            <consortium name="The Broad Institute Genomics Platform"/>
            <consortium name="The Broad Institute Genome Sequencing Center for Infectious Disease"/>
            <person name="Wu L."/>
            <person name="Ma J."/>
        </authorList>
    </citation>
    <scope>NUCLEOTIDE SEQUENCE [LARGE SCALE GENOMIC DNA]</scope>
    <source>
        <strain evidence="1 2">JCM 16328</strain>
    </source>
</reference>
<evidence type="ECO:0000313" key="2">
    <source>
        <dbReference type="Proteomes" id="UP001500420"/>
    </source>
</evidence>
<protein>
    <recommendedName>
        <fullName evidence="3">Rubrerythrin family protein</fullName>
    </recommendedName>
</protein>
<evidence type="ECO:0000313" key="1">
    <source>
        <dbReference type="EMBL" id="GAA0663309.1"/>
    </source>
</evidence>
<proteinExistence type="predicted"/>
<keyword evidence="2" id="KW-1185">Reference proteome</keyword>
<accession>A0AAV3T4W6</accession>
<name>A0AAV3T4W6_9EURY</name>
<dbReference type="InterPro" id="IPR009078">
    <property type="entry name" value="Ferritin-like_SF"/>
</dbReference>
<organism evidence="1 2">
    <name type="scientific">Natronoarchaeum mannanilyticum</name>
    <dbReference type="NCBI Taxonomy" id="926360"/>
    <lineage>
        <taxon>Archaea</taxon>
        <taxon>Methanobacteriati</taxon>
        <taxon>Methanobacteriota</taxon>
        <taxon>Stenosarchaea group</taxon>
        <taxon>Halobacteria</taxon>
        <taxon>Halobacteriales</taxon>
        <taxon>Natronoarchaeaceae</taxon>
    </lineage>
</organism>
<comment type="caution">
    <text evidence="1">The sequence shown here is derived from an EMBL/GenBank/DDBJ whole genome shotgun (WGS) entry which is preliminary data.</text>
</comment>
<dbReference type="EMBL" id="BAAADV010000001">
    <property type="protein sequence ID" value="GAA0663309.1"/>
    <property type="molecule type" value="Genomic_DNA"/>
</dbReference>
<sequence length="210" mass="22921">MDAAEFRESVETEKASQLDRLGSSKLLIALTDGDLDERSVLESAADSEHAARGTFSGWADDESNDAAREAFADAADQERRHLDLVAAEIDGEYEPADGGPMHSYLRGREATIERVAAGMVGRSLVSVRAHTQVISFFVNEADEARADLFRELKSDTRGTLDAGLELLDELCDDAEDWERAEMVAGYVIQVAYDDYVDALGELGVEPKSLC</sequence>
<dbReference type="AlphaFoldDB" id="A0AAV3T4W6"/>
<dbReference type="RefSeq" id="WP_343772259.1">
    <property type="nucleotide sequence ID" value="NZ_BAAADV010000001.1"/>
</dbReference>
<evidence type="ECO:0008006" key="3">
    <source>
        <dbReference type="Google" id="ProtNLM"/>
    </source>
</evidence>